<evidence type="ECO:0000256" key="10">
    <source>
        <dbReference type="SAM" id="Phobius"/>
    </source>
</evidence>
<keyword evidence="4 10" id="KW-0812">Transmembrane</keyword>
<organism evidence="13 14">
    <name type="scientific">Cellulosilyticum lentocellum (strain ATCC 49066 / DSM 5427 / NCIMB 11756 / RHM5)</name>
    <name type="common">Clostridium lentocellum</name>
    <dbReference type="NCBI Taxonomy" id="642492"/>
    <lineage>
        <taxon>Bacteria</taxon>
        <taxon>Bacillati</taxon>
        <taxon>Bacillota</taxon>
        <taxon>Clostridia</taxon>
        <taxon>Lachnospirales</taxon>
        <taxon>Cellulosilyticaceae</taxon>
        <taxon>Cellulosilyticum</taxon>
    </lineage>
</organism>
<evidence type="ECO:0000313" key="13">
    <source>
        <dbReference type="EMBL" id="ADZ84672.1"/>
    </source>
</evidence>
<evidence type="ECO:0000259" key="12">
    <source>
        <dbReference type="PROSITE" id="PS50885"/>
    </source>
</evidence>
<keyword evidence="2" id="KW-1003">Cell membrane</keyword>
<proteinExistence type="inferred from homology"/>
<keyword evidence="5 10" id="KW-1133">Transmembrane helix</keyword>
<dbReference type="GO" id="GO:0006935">
    <property type="term" value="P:chemotaxis"/>
    <property type="evidence" value="ECO:0007669"/>
    <property type="project" value="UniProtKB-KW"/>
</dbReference>
<evidence type="ECO:0000256" key="1">
    <source>
        <dbReference type="ARBA" id="ARBA00004651"/>
    </source>
</evidence>
<evidence type="ECO:0000256" key="5">
    <source>
        <dbReference type="ARBA" id="ARBA00022989"/>
    </source>
</evidence>
<evidence type="ECO:0000259" key="11">
    <source>
        <dbReference type="PROSITE" id="PS50111"/>
    </source>
</evidence>
<dbReference type="KEGG" id="cle:Clole_2975"/>
<feature type="transmembrane region" description="Helical" evidence="10">
    <location>
        <begin position="36"/>
        <end position="56"/>
    </location>
</feature>
<dbReference type="Proteomes" id="UP000008467">
    <property type="component" value="Chromosome"/>
</dbReference>
<gene>
    <name evidence="13" type="ordered locus">Clole_2975</name>
</gene>
<dbReference type="SUPFAM" id="SSF58104">
    <property type="entry name" value="Methyl-accepting chemotaxis protein (MCP) signaling domain"/>
    <property type="match status" value="1"/>
</dbReference>
<dbReference type="eggNOG" id="COG0840">
    <property type="taxonomic scope" value="Bacteria"/>
</dbReference>
<dbReference type="InterPro" id="IPR033479">
    <property type="entry name" value="dCache_1"/>
</dbReference>
<dbReference type="InterPro" id="IPR004089">
    <property type="entry name" value="MCPsignal_dom"/>
</dbReference>
<dbReference type="Pfam" id="PF00015">
    <property type="entry name" value="MCPsignal"/>
    <property type="match status" value="1"/>
</dbReference>
<dbReference type="InterPro" id="IPR003660">
    <property type="entry name" value="HAMP_dom"/>
</dbReference>
<dbReference type="PANTHER" id="PTHR32089">
    <property type="entry name" value="METHYL-ACCEPTING CHEMOTAXIS PROTEIN MCPB"/>
    <property type="match status" value="1"/>
</dbReference>
<evidence type="ECO:0000256" key="6">
    <source>
        <dbReference type="ARBA" id="ARBA00023136"/>
    </source>
</evidence>
<dbReference type="AlphaFoldDB" id="F2JMM1"/>
<evidence type="ECO:0000256" key="7">
    <source>
        <dbReference type="ARBA" id="ARBA00023224"/>
    </source>
</evidence>
<keyword evidence="3" id="KW-0145">Chemotaxis</keyword>
<reference evidence="13 14" key="1">
    <citation type="journal article" date="2011" name="J. Bacteriol.">
        <title>Complete genome sequence of the cellulose-degrading bacterium Cellulosilyticum lentocellum.</title>
        <authorList>
            <consortium name="US DOE Joint Genome Institute"/>
            <person name="Miller D.A."/>
            <person name="Suen G."/>
            <person name="Bruce D."/>
            <person name="Copeland A."/>
            <person name="Cheng J.F."/>
            <person name="Detter C."/>
            <person name="Goodwin L.A."/>
            <person name="Han C.S."/>
            <person name="Hauser L.J."/>
            <person name="Land M.L."/>
            <person name="Lapidus A."/>
            <person name="Lucas S."/>
            <person name="Meincke L."/>
            <person name="Pitluck S."/>
            <person name="Tapia R."/>
            <person name="Teshima H."/>
            <person name="Woyke T."/>
            <person name="Fox B.G."/>
            <person name="Angert E.R."/>
            <person name="Currie C.R."/>
        </authorList>
    </citation>
    <scope>NUCLEOTIDE SEQUENCE [LARGE SCALE GENOMIC DNA]</scope>
    <source>
        <strain evidence="14">ATCC 49066 / DSM 5427 / NCIMB 11756 / RHM5</strain>
    </source>
</reference>
<dbReference type="Pfam" id="PF02743">
    <property type="entry name" value="dCache_1"/>
    <property type="match status" value="1"/>
</dbReference>
<feature type="domain" description="HAMP" evidence="12">
    <location>
        <begin position="327"/>
        <end position="384"/>
    </location>
</feature>
<dbReference type="Gene3D" id="1.10.287.950">
    <property type="entry name" value="Methyl-accepting chemotaxis protein"/>
    <property type="match status" value="1"/>
</dbReference>
<dbReference type="GO" id="GO:0005886">
    <property type="term" value="C:plasma membrane"/>
    <property type="evidence" value="ECO:0007669"/>
    <property type="project" value="UniProtKB-SubCell"/>
</dbReference>
<evidence type="ECO:0000256" key="2">
    <source>
        <dbReference type="ARBA" id="ARBA00022475"/>
    </source>
</evidence>
<evidence type="ECO:0000256" key="3">
    <source>
        <dbReference type="ARBA" id="ARBA00022500"/>
    </source>
</evidence>
<dbReference type="PROSITE" id="PS50111">
    <property type="entry name" value="CHEMOTAXIS_TRANSDUC_2"/>
    <property type="match status" value="1"/>
</dbReference>
<keyword evidence="7 9" id="KW-0807">Transducer</keyword>
<accession>F2JMM1</accession>
<feature type="domain" description="Methyl-accepting transducer" evidence="11">
    <location>
        <begin position="403"/>
        <end position="653"/>
    </location>
</feature>
<dbReference type="RefSeq" id="WP_013657952.1">
    <property type="nucleotide sequence ID" value="NC_015275.1"/>
</dbReference>
<protein>
    <submittedName>
        <fullName evidence="13">Methyl-accepting chemotaxis sensory transducer</fullName>
    </submittedName>
</protein>
<dbReference type="PROSITE" id="PS50885">
    <property type="entry name" value="HAMP"/>
    <property type="match status" value="1"/>
</dbReference>
<evidence type="ECO:0000313" key="14">
    <source>
        <dbReference type="Proteomes" id="UP000008467"/>
    </source>
</evidence>
<dbReference type="STRING" id="642492.Clole_2975"/>
<evidence type="ECO:0000256" key="8">
    <source>
        <dbReference type="ARBA" id="ARBA00029447"/>
    </source>
</evidence>
<keyword evidence="6 10" id="KW-0472">Membrane</keyword>
<feature type="transmembrane region" description="Helical" evidence="10">
    <location>
        <begin position="306"/>
        <end position="326"/>
    </location>
</feature>
<dbReference type="PANTHER" id="PTHR32089:SF112">
    <property type="entry name" value="LYSOZYME-LIKE PROTEIN-RELATED"/>
    <property type="match status" value="1"/>
</dbReference>
<keyword evidence="14" id="KW-1185">Reference proteome</keyword>
<name>F2JMM1_CELLD</name>
<dbReference type="GO" id="GO:0007165">
    <property type="term" value="P:signal transduction"/>
    <property type="evidence" value="ECO:0007669"/>
    <property type="project" value="UniProtKB-KW"/>
</dbReference>
<sequence length="688" mass="77093">MKKKPFFLKKHGIDTNNDTVKSLKVNRHKLKLKNQLIAIFIVISLIPTLIIMAMSMNITTRSTQNVVGDYSQKIVEQLSYNIENYISVARTTMGDIVGFQKLQNYIKKVKQNDMVGASTYFGDVKERVRSTLKTQQAILGFCVLVNDKKIYQEANISFDFDVEAFSASEAYTKVQEIPTSEFYWFTLEADGERNIYLVRKMLNSNDTLLIALVNKDYLNELLELADLKKDISMMIVDAQNQVITSNNNGVIDEKLITYMRESSNTTETLNLSDNLVSFVKTSNGWGITSSAAMDNLLKDYHDDSRVIFIVVGVILLVVILISILISRKITKPIVKMASYMMRVEKGQLSFKQELEQELEYNNVEMHILVKGFTSMLNTLDSMIGKAKAVTSSVYEHTHSLQDMAQDTSLSATEVGKTIESVALGAQTQNKEIEESVTLINVLSNNINKVTDSMEHIREASKQTMSMSEATKVRLTDLYNGAQNTIRISEKVSECVQELGEEAEGIHKILDMIQNVNGQTNLLALNAAIEAARAGEAGKGFAVVADEVRKLSVQTESAISNIASTLQIIEEKKKLTLEQLMMALEVFNKQLPMVNGVTEIFTDIDTKMKEVDISLNNAHHMIGKVVEEKEAVEKKMKYIAQVVEEAVSVTEEVSAETVEQIEASKSITQLADELALTVEQLEESYKMFN</sequence>
<dbReference type="Gene3D" id="6.10.340.10">
    <property type="match status" value="1"/>
</dbReference>
<evidence type="ECO:0000256" key="4">
    <source>
        <dbReference type="ARBA" id="ARBA00022692"/>
    </source>
</evidence>
<comment type="similarity">
    <text evidence="8">Belongs to the methyl-accepting chemotaxis (MCP) protein family.</text>
</comment>
<evidence type="ECO:0000256" key="9">
    <source>
        <dbReference type="PROSITE-ProRule" id="PRU00284"/>
    </source>
</evidence>
<dbReference type="SMART" id="SM00283">
    <property type="entry name" value="MA"/>
    <property type="match status" value="1"/>
</dbReference>
<dbReference type="HOGENOM" id="CLU_000445_107_19_9"/>
<comment type="subcellular location">
    <subcellularLocation>
        <location evidence="1">Cell membrane</location>
        <topology evidence="1">Multi-pass membrane protein</topology>
    </subcellularLocation>
</comment>
<dbReference type="EMBL" id="CP002582">
    <property type="protein sequence ID" value="ADZ84672.1"/>
    <property type="molecule type" value="Genomic_DNA"/>
</dbReference>